<dbReference type="GO" id="GO:0005634">
    <property type="term" value="C:nucleus"/>
    <property type="evidence" value="ECO:0007669"/>
    <property type="project" value="TreeGrafter"/>
</dbReference>
<reference evidence="7 8" key="1">
    <citation type="journal article" date="2014" name="Am. J. Bot.">
        <title>Genome assembly and annotation for red clover (Trifolium pratense; Fabaceae).</title>
        <authorList>
            <person name="Istvanek J."/>
            <person name="Jaros M."/>
            <person name="Krenek A."/>
            <person name="Repkova J."/>
        </authorList>
    </citation>
    <scope>NUCLEOTIDE SEQUENCE [LARGE SCALE GENOMIC DNA]</scope>
    <source>
        <strain evidence="8">cv. Tatra</strain>
        <tissue evidence="7">Young leaves</tissue>
    </source>
</reference>
<dbReference type="InterPro" id="IPR018203">
    <property type="entry name" value="GDP_dissociation_inhibitor"/>
</dbReference>
<dbReference type="GO" id="GO:0016192">
    <property type="term" value="P:vesicle-mediated transport"/>
    <property type="evidence" value="ECO:0007669"/>
    <property type="project" value="TreeGrafter"/>
</dbReference>
<dbReference type="EMBL" id="ASHM01000627">
    <property type="protein sequence ID" value="PNY05097.1"/>
    <property type="molecule type" value="Genomic_DNA"/>
</dbReference>
<dbReference type="GO" id="GO:0005092">
    <property type="term" value="F:GDP-dissociation inhibitor activity"/>
    <property type="evidence" value="ECO:0007669"/>
    <property type="project" value="InterPro"/>
</dbReference>
<evidence type="ECO:0000256" key="2">
    <source>
        <dbReference type="ARBA" id="ARBA00005593"/>
    </source>
</evidence>
<keyword evidence="4 5" id="KW-0963">Cytoplasm</keyword>
<name>A0A2K3NQ06_TRIPR</name>
<evidence type="ECO:0000313" key="8">
    <source>
        <dbReference type="Proteomes" id="UP000236291"/>
    </source>
</evidence>
<evidence type="ECO:0000256" key="3">
    <source>
        <dbReference type="ARBA" id="ARBA00022468"/>
    </source>
</evidence>
<organism evidence="7 8">
    <name type="scientific">Trifolium pratense</name>
    <name type="common">Red clover</name>
    <dbReference type="NCBI Taxonomy" id="57577"/>
    <lineage>
        <taxon>Eukaryota</taxon>
        <taxon>Viridiplantae</taxon>
        <taxon>Streptophyta</taxon>
        <taxon>Embryophyta</taxon>
        <taxon>Tracheophyta</taxon>
        <taxon>Spermatophyta</taxon>
        <taxon>Magnoliopsida</taxon>
        <taxon>eudicotyledons</taxon>
        <taxon>Gunneridae</taxon>
        <taxon>Pentapetalae</taxon>
        <taxon>rosids</taxon>
        <taxon>fabids</taxon>
        <taxon>Fabales</taxon>
        <taxon>Fabaceae</taxon>
        <taxon>Papilionoideae</taxon>
        <taxon>50 kb inversion clade</taxon>
        <taxon>NPAAA clade</taxon>
        <taxon>Hologalegina</taxon>
        <taxon>IRL clade</taxon>
        <taxon>Trifolieae</taxon>
        <taxon>Trifolium</taxon>
    </lineage>
</organism>
<protein>
    <recommendedName>
        <fullName evidence="5">Rab escort protein 1</fullName>
    </recommendedName>
</protein>
<feature type="region of interest" description="Disordered" evidence="6">
    <location>
        <begin position="566"/>
        <end position="590"/>
    </location>
</feature>
<gene>
    <name evidence="7" type="ORF">L195_g001536</name>
</gene>
<dbReference type="GO" id="GO:0005829">
    <property type="term" value="C:cytosol"/>
    <property type="evidence" value="ECO:0007669"/>
    <property type="project" value="TreeGrafter"/>
</dbReference>
<evidence type="ECO:0000256" key="4">
    <source>
        <dbReference type="ARBA" id="ARBA00022490"/>
    </source>
</evidence>
<sequence length="590" mass="65246">MTAAEELSSYPPIDPVNFDLIIVGTGLSESIIAAAASAVGKTILHLDPNSFYGSHFASLSLEDFTSYLNSSPKSITAEKPSTTDSDYTFVNLIQKPLFSDAEFISCDSVEDSTFLRENSRKFNLDLGGPRALFSADKTIDLLLKSGAAQYLEFKGIDASFVYNANEGLMNVPDSRGAIFRDKNLSLKEKNQLMKFFKLVQQHLGGNEDEKISEEDLESSFSLFVFNRILLYAIAMVDFDQENGEVCKDLLKTKDGIDRLAQYSSSVGRFPNAPGALLYPIYGEGELPQAFCRRAAVKGCIYVLRMPVIFLLTDKVTGSYKGVRLASGQDLYSHQLILDPSFTIPSTPSSSPNDSSSESFQILSQRDIKGMVARGICITRNSIKPDVSNCSVVYSPRSLYPDQVTSVRALQIGANLAVCPVGTQNNVHSHRHHQPRTAFFLKIQIRKEFGPNNKTVMGGRLLTERRKTFVTEVSFVLYFSTLCNDADEGKKLLKASMNALLTLPGVQSDSEDKKPIVLWSAFYIQKLTMSKFEAISSTPTPDGNLNYNDLLDATEKLFGQMYPNEEFFPKTTSPEDTTDDDENGIIMENGS</sequence>
<evidence type="ECO:0000313" key="7">
    <source>
        <dbReference type="EMBL" id="PNY05097.1"/>
    </source>
</evidence>
<dbReference type="PIRSF" id="PIRSF016550">
    <property type="entry name" value="Rab_ger_ger_transf_A_euk"/>
    <property type="match status" value="1"/>
</dbReference>
<dbReference type="Gene3D" id="3.50.50.60">
    <property type="entry name" value="FAD/NAD(P)-binding domain"/>
    <property type="match status" value="1"/>
</dbReference>
<evidence type="ECO:0000256" key="6">
    <source>
        <dbReference type="SAM" id="MobiDB-lite"/>
    </source>
</evidence>
<reference evidence="7 8" key="2">
    <citation type="journal article" date="2017" name="Front. Plant Sci.">
        <title>Gene Classification and Mining of Molecular Markers Useful in Red Clover (Trifolium pratense) Breeding.</title>
        <authorList>
            <person name="Istvanek J."/>
            <person name="Dluhosova J."/>
            <person name="Dluhos P."/>
            <person name="Patkova L."/>
            <person name="Nedelnik J."/>
            <person name="Repkova J."/>
        </authorList>
    </citation>
    <scope>NUCLEOTIDE SEQUENCE [LARGE SCALE GENOMIC DNA]</scope>
    <source>
        <strain evidence="8">cv. Tatra</strain>
        <tissue evidence="7">Young leaves</tissue>
    </source>
</reference>
<dbReference type="InterPro" id="IPR001738">
    <property type="entry name" value="Rab_escort"/>
</dbReference>
<comment type="caution">
    <text evidence="7">The sequence shown here is derived from an EMBL/GenBank/DDBJ whole genome shotgun (WGS) entry which is preliminary data.</text>
</comment>
<dbReference type="Pfam" id="PF00996">
    <property type="entry name" value="GDI"/>
    <property type="match status" value="2"/>
</dbReference>
<dbReference type="PANTHER" id="PTHR11787:SF4">
    <property type="entry name" value="CHM, RAB ESCORT PROTEIN 1"/>
    <property type="match status" value="1"/>
</dbReference>
<dbReference type="PRINTS" id="PR00891">
    <property type="entry name" value="RABGDIREP"/>
</dbReference>
<evidence type="ECO:0000256" key="5">
    <source>
        <dbReference type="PIRNR" id="PIRNR016550"/>
    </source>
</evidence>
<dbReference type="InterPro" id="IPR036188">
    <property type="entry name" value="FAD/NAD-bd_sf"/>
</dbReference>
<dbReference type="GO" id="GO:0016740">
    <property type="term" value="F:transferase activity"/>
    <property type="evidence" value="ECO:0007669"/>
    <property type="project" value="UniProtKB-KW"/>
</dbReference>
<dbReference type="SUPFAM" id="SSF51905">
    <property type="entry name" value="FAD/NAD(P)-binding domain"/>
    <property type="match status" value="1"/>
</dbReference>
<dbReference type="Gene3D" id="3.30.519.10">
    <property type="entry name" value="Guanine Nucleotide Dissociation Inhibitor, domain 2"/>
    <property type="match status" value="1"/>
</dbReference>
<comment type="subcellular location">
    <subcellularLocation>
        <location evidence="1 5">Cytoplasm</location>
    </subcellularLocation>
</comment>
<dbReference type="Gene3D" id="1.10.405.10">
    <property type="entry name" value="Guanine Nucleotide Dissociation Inhibitor, domain 1"/>
    <property type="match status" value="1"/>
</dbReference>
<dbReference type="Proteomes" id="UP000236291">
    <property type="component" value="Unassembled WGS sequence"/>
</dbReference>
<evidence type="ECO:0000256" key="1">
    <source>
        <dbReference type="ARBA" id="ARBA00004496"/>
    </source>
</evidence>
<comment type="function">
    <text evidence="5">Substrate-binding subunit of the Rab geranylgeranyltransferase (GGTase) complex. Binds unprenylated Rab proteins.</text>
</comment>
<proteinExistence type="inferred from homology"/>
<dbReference type="GO" id="GO:0006886">
    <property type="term" value="P:intracellular protein transport"/>
    <property type="evidence" value="ECO:0007669"/>
    <property type="project" value="InterPro"/>
</dbReference>
<accession>A0A2K3NQ06</accession>
<keyword evidence="3 5" id="KW-0343">GTPase activation</keyword>
<dbReference type="GO" id="GO:0005968">
    <property type="term" value="C:Rab-protein geranylgeranyltransferase complex"/>
    <property type="evidence" value="ECO:0007669"/>
    <property type="project" value="UniProtKB-UniRule"/>
</dbReference>
<dbReference type="AlphaFoldDB" id="A0A2K3NQ06"/>
<dbReference type="GO" id="GO:0005096">
    <property type="term" value="F:GTPase activator activity"/>
    <property type="evidence" value="ECO:0007669"/>
    <property type="project" value="UniProtKB-UniRule"/>
</dbReference>
<dbReference type="STRING" id="57577.A0A2K3NQ06"/>
<dbReference type="PANTHER" id="PTHR11787">
    <property type="entry name" value="RAB GDP-DISSOCIATION INHIBITOR"/>
    <property type="match status" value="1"/>
</dbReference>
<keyword evidence="7" id="KW-0808">Transferase</keyword>
<dbReference type="GO" id="GO:0007264">
    <property type="term" value="P:small GTPase-mediated signal transduction"/>
    <property type="evidence" value="ECO:0007669"/>
    <property type="project" value="UniProtKB-UniRule"/>
</dbReference>
<comment type="similarity">
    <text evidence="2 5">Belongs to the Rab GDI family.</text>
</comment>